<accession>A0AAE3KL83</accession>
<dbReference type="Pfam" id="PF01844">
    <property type="entry name" value="HNH"/>
    <property type="match status" value="1"/>
</dbReference>
<dbReference type="GO" id="GO:0003676">
    <property type="term" value="F:nucleic acid binding"/>
    <property type="evidence" value="ECO:0007669"/>
    <property type="project" value="InterPro"/>
</dbReference>
<dbReference type="InterPro" id="IPR047693">
    <property type="entry name" value="RNA-guided_IscB-like"/>
</dbReference>
<keyword evidence="2" id="KW-0255">Endonuclease</keyword>
<evidence type="ECO:0000259" key="1">
    <source>
        <dbReference type="SMART" id="SM00507"/>
    </source>
</evidence>
<dbReference type="GO" id="GO:0004519">
    <property type="term" value="F:endonuclease activity"/>
    <property type="evidence" value="ECO:0007669"/>
    <property type="project" value="UniProtKB-KW"/>
</dbReference>
<dbReference type="Pfam" id="PF14239">
    <property type="entry name" value="RRXRR"/>
    <property type="match status" value="1"/>
</dbReference>
<name>A0AAE3KL83_9CYAN</name>
<comment type="caution">
    <text evidence="2">The sequence shown here is derived from an EMBL/GenBank/DDBJ whole genome shotgun (WGS) entry which is preliminary data.</text>
</comment>
<dbReference type="CDD" id="cd00085">
    <property type="entry name" value="HNHc"/>
    <property type="match status" value="1"/>
</dbReference>
<dbReference type="InterPro" id="IPR003615">
    <property type="entry name" value="HNH_nuc"/>
</dbReference>
<keyword evidence="2" id="KW-0540">Nuclease</keyword>
<evidence type="ECO:0000313" key="3">
    <source>
        <dbReference type="Proteomes" id="UP001204953"/>
    </source>
</evidence>
<organism evidence="2 3">
    <name type="scientific">Limnofasciculus baicalensis BBK-W-15</name>
    <dbReference type="NCBI Taxonomy" id="2699891"/>
    <lineage>
        <taxon>Bacteria</taxon>
        <taxon>Bacillati</taxon>
        <taxon>Cyanobacteriota</taxon>
        <taxon>Cyanophyceae</taxon>
        <taxon>Coleofasciculales</taxon>
        <taxon>Coleofasciculaceae</taxon>
        <taxon>Limnofasciculus</taxon>
        <taxon>Limnofasciculus baicalensis</taxon>
    </lineage>
</organism>
<dbReference type="InterPro" id="IPR052892">
    <property type="entry name" value="NA-targeting_endonuclease"/>
</dbReference>
<dbReference type="InterPro" id="IPR002711">
    <property type="entry name" value="HNH"/>
</dbReference>
<dbReference type="AlphaFoldDB" id="A0AAE3KL83"/>
<keyword evidence="2" id="KW-0378">Hydrolase</keyword>
<dbReference type="PANTHER" id="PTHR33877">
    <property type="entry name" value="SLL1193 PROTEIN"/>
    <property type="match status" value="1"/>
</dbReference>
<dbReference type="NCBIfam" id="NF040563">
    <property type="entry name" value="guided_IscB"/>
    <property type="match status" value="1"/>
</dbReference>
<dbReference type="Gene3D" id="1.10.30.50">
    <property type="match status" value="1"/>
</dbReference>
<reference evidence="2" key="1">
    <citation type="submission" date="2022-06" db="EMBL/GenBank/DDBJ databases">
        <title>New cyanobacteria of genus Symplocastrum in benthos of Lake Baikal.</title>
        <authorList>
            <person name="Sorokovikova E."/>
            <person name="Tikhonova I."/>
            <person name="Krasnopeev A."/>
            <person name="Evseev P."/>
            <person name="Gladkikh A."/>
            <person name="Belykh O."/>
        </authorList>
    </citation>
    <scope>NUCLEOTIDE SEQUENCE</scope>
    <source>
        <strain evidence="2">BBK-W-15</strain>
    </source>
</reference>
<dbReference type="Proteomes" id="UP001204953">
    <property type="component" value="Unassembled WGS sequence"/>
</dbReference>
<protein>
    <submittedName>
        <fullName evidence="2">RNA-guided endonuclease IscB</fullName>
    </submittedName>
</protein>
<dbReference type="InterPro" id="IPR025938">
    <property type="entry name" value="RRXRR_dom"/>
</dbReference>
<feature type="domain" description="HNH nuclease" evidence="1">
    <location>
        <begin position="184"/>
        <end position="235"/>
    </location>
</feature>
<sequence length="434" mass="49485">MSNFVFVLDTNYQQLNPIPPGQARRLLKQGKAAIYRRYPFTIILKHKISHPKTQPHQLKIDPGSQVTGLAIIQDNQVIWGAELTHRGEEIKHDLESRRAIRRHRRNRKTRYRQPRFLNRTRKLGWLPPSLESRIENIMTWVKRICRYVPITGISQELVKFDTQAMSNPERSGIEYQQGELAGYEIREYLLSKWGRKCAYCGVENLPLEIDHIQPKSKGGTNRVSNLTLACHQCNQAKGSRDIRDFLAKKTEVLSRILKQAKQPLKDAAAVNATRWALFNRLKEIGLPVETGTGGRTKYNRTRLELPKTHWLDAACVGVVSSLQILTSKPLLIKAKGWGSRQMCTTNKYGFPIKHKTRCQTFFGFKTGDMVQATLPTGKFAGIHVGRLIVRASGVFELVSTKGKVSPVRHKYCKAIHRKDGYMYALSTFVQSIGN</sequence>
<dbReference type="SMART" id="SM00507">
    <property type="entry name" value="HNHc"/>
    <property type="match status" value="1"/>
</dbReference>
<dbReference type="RefSeq" id="WP_254010623.1">
    <property type="nucleotide sequence ID" value="NZ_JAMZMM010000028.1"/>
</dbReference>
<keyword evidence="3" id="KW-1185">Reference proteome</keyword>
<proteinExistence type="predicted"/>
<gene>
    <name evidence="2" type="primary">iscB</name>
    <name evidence="2" type="ORF">NJ959_04900</name>
</gene>
<dbReference type="PANTHER" id="PTHR33877:SF2">
    <property type="entry name" value="OS07G0170200 PROTEIN"/>
    <property type="match status" value="1"/>
</dbReference>
<dbReference type="EMBL" id="JAMZMM010000028">
    <property type="protein sequence ID" value="MCP2727814.1"/>
    <property type="molecule type" value="Genomic_DNA"/>
</dbReference>
<evidence type="ECO:0000313" key="2">
    <source>
        <dbReference type="EMBL" id="MCP2727814.1"/>
    </source>
</evidence>
<dbReference type="GO" id="GO:0008270">
    <property type="term" value="F:zinc ion binding"/>
    <property type="evidence" value="ECO:0007669"/>
    <property type="project" value="InterPro"/>
</dbReference>